<reference evidence="3" key="3">
    <citation type="submission" date="2022-12" db="EMBL/GenBank/DDBJ databases">
        <authorList>
            <person name="Sun Q."/>
            <person name="Kim S."/>
        </authorList>
    </citation>
    <scope>NUCLEOTIDE SEQUENCE</scope>
    <source>
        <strain evidence="3">KCTC 12344</strain>
    </source>
</reference>
<dbReference type="PROSITE" id="PS51257">
    <property type="entry name" value="PROKAR_LIPOPROTEIN"/>
    <property type="match status" value="1"/>
</dbReference>
<comment type="subcellular location">
    <subcellularLocation>
        <location evidence="2">Cell membrane</location>
        <topology evidence="2">Lipid-anchor</topology>
    </subcellularLocation>
</comment>
<dbReference type="InterPro" id="IPR010131">
    <property type="entry name" value="MdtP/NodT-like"/>
</dbReference>
<dbReference type="GO" id="GO:0005886">
    <property type="term" value="C:plasma membrane"/>
    <property type="evidence" value="ECO:0007669"/>
    <property type="project" value="UniProtKB-SubCell"/>
</dbReference>
<dbReference type="PANTHER" id="PTHR30203">
    <property type="entry name" value="OUTER MEMBRANE CATION EFFLUX PROTEIN"/>
    <property type="match status" value="1"/>
</dbReference>
<dbReference type="RefSeq" id="WP_134384906.1">
    <property type="nucleotide sequence ID" value="NZ_BMWW01000001.1"/>
</dbReference>
<dbReference type="InterPro" id="IPR003423">
    <property type="entry name" value="OMP_efflux"/>
</dbReference>
<name>A0A4P7BD67_9BURK</name>
<dbReference type="NCBIfam" id="TIGR01845">
    <property type="entry name" value="outer_NodT"/>
    <property type="match status" value="1"/>
</dbReference>
<dbReference type="EMBL" id="CP038026">
    <property type="protein sequence ID" value="QBQ36626.1"/>
    <property type="molecule type" value="Genomic_DNA"/>
</dbReference>
<evidence type="ECO:0000256" key="2">
    <source>
        <dbReference type="RuleBase" id="RU362097"/>
    </source>
</evidence>
<gene>
    <name evidence="4" type="ORF">E1742_10965</name>
    <name evidence="3" type="ORF">GCM10007388_02760</name>
</gene>
<dbReference type="Gene3D" id="2.20.200.10">
    <property type="entry name" value="Outer membrane efflux proteins (OEP)"/>
    <property type="match status" value="1"/>
</dbReference>
<feature type="chain" id="PRO_5041746637" evidence="2">
    <location>
        <begin position="23"/>
        <end position="470"/>
    </location>
</feature>
<dbReference type="Gene3D" id="1.20.1600.10">
    <property type="entry name" value="Outer membrane efflux proteins (OEP)"/>
    <property type="match status" value="1"/>
</dbReference>
<keyword evidence="2" id="KW-0732">Signal</keyword>
<dbReference type="Pfam" id="PF02321">
    <property type="entry name" value="OEP"/>
    <property type="match status" value="2"/>
</dbReference>
<keyword evidence="2" id="KW-0472">Membrane</keyword>
<sequence length="470" mass="49657">MRNRHCALAVAAALALSGCGLTGPARQVPDEAPVQWQAPLPHGGRVTELSGWWRSQGDPVLAQLIEAAQEVSPTIASARSRIGQARAERTAAGAALAPAVNGVATSTRTSQQQAETPSNTTSQVYAQASWELDIFGGNRAARDAAQARLDSAQAGWHDARVSVAAETANEYYGLRACEQLLAVAQQDARSRADTARLTELTAKAGFQAPATAAQARASAAEANSRAIAQRAQCDVSVKALVALTAIDEPQLRNRLASAAPADALAGLSPAQGIALAQLPAQTLAQRPDVFTAEREVAAASFEVVGARAQRFPRLTLAGAVGRGRVHVAGENVTANTWNIGPVQLSVPLFDAGTRRANVDAARDRYEAAVSSYRGTVRQAVREVEEALVNLQSTDERAADARTALEGYRSAFVATEDRYKNGMASLLELEDARRTRLAAENAMVSLQRERSAAWIALYRAAGGGWTRPAQQ</sequence>
<evidence type="ECO:0000313" key="3">
    <source>
        <dbReference type="EMBL" id="GGY73904.1"/>
    </source>
</evidence>
<keyword evidence="2" id="KW-0449">Lipoprotein</keyword>
<accession>A0A4P7BD67</accession>
<feature type="signal peptide" evidence="2">
    <location>
        <begin position="1"/>
        <end position="22"/>
    </location>
</feature>
<dbReference type="OrthoDB" id="9770517at2"/>
<evidence type="ECO:0000313" key="4">
    <source>
        <dbReference type="EMBL" id="QBQ36626.1"/>
    </source>
</evidence>
<evidence type="ECO:0000313" key="5">
    <source>
        <dbReference type="Proteomes" id="UP000294359"/>
    </source>
</evidence>
<reference evidence="3" key="1">
    <citation type="journal article" date="2014" name="Int. J. Syst. Evol. Microbiol.">
        <title>Complete genome sequence of Corynebacterium casei LMG S-19264T (=DSM 44701T), isolated from a smear-ripened cheese.</title>
        <authorList>
            <consortium name="US DOE Joint Genome Institute (JGI-PGF)"/>
            <person name="Walter F."/>
            <person name="Albersmeier A."/>
            <person name="Kalinowski J."/>
            <person name="Ruckert C."/>
        </authorList>
    </citation>
    <scope>NUCLEOTIDE SEQUENCE</scope>
    <source>
        <strain evidence="3">KCTC 12344</strain>
    </source>
</reference>
<keyword evidence="2" id="KW-0812">Transmembrane</keyword>
<dbReference type="Proteomes" id="UP000294359">
    <property type="component" value="Chromosome"/>
</dbReference>
<protein>
    <submittedName>
        <fullName evidence="4">Efflux transporter outer membrane subunit</fullName>
    </submittedName>
    <submittedName>
        <fullName evidence="3">Membrane protein</fullName>
    </submittedName>
</protein>
<dbReference type="EMBL" id="BMWW01000001">
    <property type="protein sequence ID" value="GGY73904.1"/>
    <property type="molecule type" value="Genomic_DNA"/>
</dbReference>
<dbReference type="Proteomes" id="UP000619512">
    <property type="component" value="Unassembled WGS sequence"/>
</dbReference>
<reference evidence="4 5" key="2">
    <citation type="submission" date="2019-03" db="EMBL/GenBank/DDBJ databases">
        <title>Draft Genome Sequences of Six Type Strains of the Genus Massilia.</title>
        <authorList>
            <person name="Miess H."/>
            <person name="Frediansyhah A."/>
            <person name="Gross H."/>
        </authorList>
    </citation>
    <scope>NUCLEOTIDE SEQUENCE [LARGE SCALE GENOMIC DNA]</scope>
    <source>
        <strain evidence="4 5">DSM 17505</strain>
    </source>
</reference>
<dbReference type="PANTHER" id="PTHR30203:SF29">
    <property type="entry name" value="PROTEIN CYAE"/>
    <property type="match status" value="1"/>
</dbReference>
<comment type="similarity">
    <text evidence="1 2">Belongs to the outer membrane factor (OMF) (TC 1.B.17) family.</text>
</comment>
<keyword evidence="5" id="KW-1185">Reference proteome</keyword>
<evidence type="ECO:0000313" key="6">
    <source>
        <dbReference type="Proteomes" id="UP000619512"/>
    </source>
</evidence>
<organism evidence="3 6">
    <name type="scientific">Pseudoduganella plicata</name>
    <dbReference type="NCBI Taxonomy" id="321984"/>
    <lineage>
        <taxon>Bacteria</taxon>
        <taxon>Pseudomonadati</taxon>
        <taxon>Pseudomonadota</taxon>
        <taxon>Betaproteobacteria</taxon>
        <taxon>Burkholderiales</taxon>
        <taxon>Oxalobacteraceae</taxon>
        <taxon>Telluria group</taxon>
        <taxon>Pseudoduganella</taxon>
    </lineage>
</organism>
<evidence type="ECO:0000256" key="1">
    <source>
        <dbReference type="ARBA" id="ARBA00007613"/>
    </source>
</evidence>
<dbReference type="AlphaFoldDB" id="A0A4P7BD67"/>
<keyword evidence="2" id="KW-0564">Palmitate</keyword>
<keyword evidence="2" id="KW-1134">Transmembrane beta strand</keyword>
<dbReference type="GO" id="GO:0015562">
    <property type="term" value="F:efflux transmembrane transporter activity"/>
    <property type="evidence" value="ECO:0007669"/>
    <property type="project" value="InterPro"/>
</dbReference>
<dbReference type="SUPFAM" id="SSF56954">
    <property type="entry name" value="Outer membrane efflux proteins (OEP)"/>
    <property type="match status" value="1"/>
</dbReference>
<proteinExistence type="inferred from homology"/>